<gene>
    <name evidence="11 13" type="primary">carA</name>
    <name evidence="13" type="ORF">F8153_06835</name>
</gene>
<dbReference type="SMART" id="SM01097">
    <property type="entry name" value="CPSase_sm_chain"/>
    <property type="match status" value="1"/>
</dbReference>
<keyword evidence="14" id="KW-1185">Reference proteome</keyword>
<dbReference type="GO" id="GO:0005524">
    <property type="term" value="F:ATP binding"/>
    <property type="evidence" value="ECO:0007669"/>
    <property type="project" value="UniProtKB-UniRule"/>
</dbReference>
<feature type="active site" evidence="11">
    <location>
        <position position="331"/>
    </location>
</feature>
<feature type="binding site" evidence="11">
    <location>
        <position position="290"/>
    </location>
    <ligand>
        <name>L-glutamine</name>
        <dbReference type="ChEBI" id="CHEBI:58359"/>
    </ligand>
</feature>
<dbReference type="AlphaFoldDB" id="A0A833M7J0"/>
<evidence type="ECO:0000256" key="1">
    <source>
        <dbReference type="ARBA" id="ARBA00004812"/>
    </source>
</evidence>
<dbReference type="PROSITE" id="PS51273">
    <property type="entry name" value="GATASE_TYPE_1"/>
    <property type="match status" value="1"/>
</dbReference>
<feature type="binding site" evidence="11">
    <location>
        <position position="287"/>
    </location>
    <ligand>
        <name>L-glutamine</name>
        <dbReference type="ChEBI" id="CHEBI:58359"/>
    </ligand>
</feature>
<evidence type="ECO:0000256" key="10">
    <source>
        <dbReference type="ARBA" id="ARBA00049285"/>
    </source>
</evidence>
<keyword evidence="6 11" id="KW-0067">ATP-binding</keyword>
<dbReference type="NCBIfam" id="TIGR01368">
    <property type="entry name" value="CPSaseIIsmall"/>
    <property type="match status" value="1"/>
</dbReference>
<dbReference type="SUPFAM" id="SSF52317">
    <property type="entry name" value="Class I glutamine amidotransferase-like"/>
    <property type="match status" value="1"/>
</dbReference>
<feature type="domain" description="Carbamoyl-phosphate synthase small subunit N-terminal" evidence="12">
    <location>
        <begin position="1"/>
        <end position="131"/>
    </location>
</feature>
<keyword evidence="7 11" id="KW-0315">Glutamine amidotransferase</keyword>
<dbReference type="CDD" id="cd01744">
    <property type="entry name" value="GATase1_CPSase"/>
    <property type="match status" value="1"/>
</dbReference>
<comment type="subunit">
    <text evidence="11">Composed of two chains; the small (or glutamine) chain promotes the hydrolysis of glutamine to ammonia, which is used by the large (or ammonia) chain to synthesize carbamoyl phosphate. Tetramer of heterodimers (alpha,beta)4.</text>
</comment>
<dbReference type="GO" id="GO:0006526">
    <property type="term" value="P:L-arginine biosynthetic process"/>
    <property type="evidence" value="ECO:0007669"/>
    <property type="project" value="UniProtKB-UniRule"/>
</dbReference>
<evidence type="ECO:0000256" key="4">
    <source>
        <dbReference type="ARBA" id="ARBA00022598"/>
    </source>
</evidence>
<dbReference type="Gene3D" id="3.40.50.880">
    <property type="match status" value="1"/>
</dbReference>
<keyword evidence="5 11" id="KW-0547">Nucleotide-binding</keyword>
<dbReference type="HAMAP" id="MF_01209">
    <property type="entry name" value="CPSase_S_chain"/>
    <property type="match status" value="1"/>
</dbReference>
<dbReference type="GO" id="GO:0006541">
    <property type="term" value="P:glutamine metabolic process"/>
    <property type="evidence" value="ECO:0007669"/>
    <property type="project" value="InterPro"/>
</dbReference>
<dbReference type="UniPathway" id="UPA00068">
    <property type="reaction ID" value="UER00171"/>
</dbReference>
<evidence type="ECO:0000256" key="2">
    <source>
        <dbReference type="ARBA" id="ARBA00005077"/>
    </source>
</evidence>
<keyword evidence="11" id="KW-0028">Amino-acid biosynthesis</keyword>
<dbReference type="GO" id="GO:0044205">
    <property type="term" value="P:'de novo' UMP biosynthetic process"/>
    <property type="evidence" value="ECO:0007669"/>
    <property type="project" value="UniProtKB-UniRule"/>
</dbReference>
<keyword evidence="11" id="KW-0055">Arginine biosynthesis</keyword>
<feature type="region of interest" description="CPSase" evidence="11">
    <location>
        <begin position="1"/>
        <end position="169"/>
    </location>
</feature>
<sequence>MKAALILENGMIFHGRAFGAIGETTGEVVFNTGMTGYQEVLTDPSYYGQIVTMTYPLIGNYGINLEDGESKSPKVKGFIVREKSDKPSHWRCEMDIDGYLKQQGIMAIEGIDTRALTKIIRNQGTLKGIITVDKLTSKEVQEKLKAIDNVNAVKEMTTKEIYSIDGTGKHVAIIDFGIKANILRALEKRNCKITVFPAFTSAKEILIHKPDGILLSNGPGDPKDLLEIKKTISDLMGKMPIFGICLGHQLLALTLGGDTERLKYGHRGCNHPVKDLINKRVYITSQNHGYVVRDEGLSKEAYVSHVNLNDNTIEGLQHKTLPIFSVQFHPEASPGPKETEYLFDKFIKLMEVEEGCQRIIV</sequence>
<dbReference type="GO" id="GO:0004088">
    <property type="term" value="F:carbamoyl-phosphate synthase (glutamine-hydrolyzing) activity"/>
    <property type="evidence" value="ECO:0007669"/>
    <property type="project" value="UniProtKB-UniRule"/>
</dbReference>
<dbReference type="PANTHER" id="PTHR43418">
    <property type="entry name" value="MULTIFUNCTIONAL TRYPTOPHAN BIOSYNTHESIS PROTEIN-RELATED"/>
    <property type="match status" value="1"/>
</dbReference>
<evidence type="ECO:0000313" key="14">
    <source>
        <dbReference type="Proteomes" id="UP000465601"/>
    </source>
</evidence>
<reference evidence="13 14" key="1">
    <citation type="submission" date="2019-10" db="EMBL/GenBank/DDBJ databases">
        <title>Alkaliphilus serpentinus sp. nov. and Alkaliphilus pronyensis sp. nov., two novel anaerobic alkaliphilic species isolated from the serpentinized-hosted hydrothermal field of the Prony Bay (New Caledonia).</title>
        <authorList>
            <person name="Postec A."/>
        </authorList>
    </citation>
    <scope>NUCLEOTIDE SEQUENCE [LARGE SCALE GENOMIC DNA]</scope>
    <source>
        <strain evidence="13 14">LacT</strain>
    </source>
</reference>
<name>A0A833M7J0_9FIRM</name>
<dbReference type="Gene3D" id="3.50.30.20">
    <property type="entry name" value="Carbamoyl-phosphate synthase small subunit, N-terminal domain"/>
    <property type="match status" value="1"/>
</dbReference>
<evidence type="ECO:0000256" key="9">
    <source>
        <dbReference type="ARBA" id="ARBA00048816"/>
    </source>
</evidence>
<feature type="binding site" evidence="11">
    <location>
        <position position="220"/>
    </location>
    <ligand>
        <name>L-glutamine</name>
        <dbReference type="ChEBI" id="CHEBI:58359"/>
    </ligand>
</feature>
<accession>A0A833M7J0</accession>
<dbReference type="NCBIfam" id="NF009475">
    <property type="entry name" value="PRK12838.1"/>
    <property type="match status" value="1"/>
</dbReference>
<dbReference type="OrthoDB" id="9804328at2"/>
<dbReference type="FunFam" id="3.50.30.20:FF:000001">
    <property type="entry name" value="Carbamoyl-phosphate synthase small chain"/>
    <property type="match status" value="1"/>
</dbReference>
<dbReference type="InterPro" id="IPR035686">
    <property type="entry name" value="CPSase_GATase1"/>
</dbReference>
<dbReference type="Proteomes" id="UP000465601">
    <property type="component" value="Unassembled WGS sequence"/>
</dbReference>
<keyword evidence="4 11" id="KW-0436">Ligase</keyword>
<dbReference type="InterPro" id="IPR002474">
    <property type="entry name" value="CarbamoylP_synth_ssu_N"/>
</dbReference>
<feature type="active site" evidence="11">
    <location>
        <position position="329"/>
    </location>
</feature>
<comment type="caution">
    <text evidence="13">The sequence shown here is derived from an EMBL/GenBank/DDBJ whole genome shotgun (WGS) entry which is preliminary data.</text>
</comment>
<evidence type="ECO:0000256" key="11">
    <source>
        <dbReference type="HAMAP-Rule" id="MF_01209"/>
    </source>
</evidence>
<dbReference type="InterPro" id="IPR029062">
    <property type="entry name" value="Class_I_gatase-like"/>
</dbReference>
<dbReference type="InterPro" id="IPR036480">
    <property type="entry name" value="CarbP_synth_ssu_N_sf"/>
</dbReference>
<feature type="binding site" evidence="11">
    <location>
        <position position="246"/>
    </location>
    <ligand>
        <name>L-glutamine</name>
        <dbReference type="ChEBI" id="CHEBI:58359"/>
    </ligand>
</feature>
<comment type="function">
    <text evidence="11">Small subunit of the glutamine-dependent carbamoyl phosphate synthetase (CPSase). CPSase catalyzes the formation of carbamoyl phosphate from the ammonia moiety of glutamine, carbonate, and phosphate donated by ATP, constituting the first step of 2 biosynthetic pathways, one leading to arginine and/or urea and the other to pyrimidine nucleotides. The small subunit (glutamine amidotransferase) binds and cleaves glutamine to supply the large subunit with the substrate ammonia.</text>
</comment>
<dbReference type="PRINTS" id="PR00099">
    <property type="entry name" value="CPSGATASE"/>
</dbReference>
<evidence type="ECO:0000256" key="3">
    <source>
        <dbReference type="ARBA" id="ARBA00007800"/>
    </source>
</evidence>
<dbReference type="InterPro" id="IPR050472">
    <property type="entry name" value="Anth_synth/Amidotransfase"/>
</dbReference>
<organism evidence="13 14">
    <name type="scientific">Alkaliphilus serpentinus</name>
    <dbReference type="NCBI Taxonomy" id="1482731"/>
    <lineage>
        <taxon>Bacteria</taxon>
        <taxon>Bacillati</taxon>
        <taxon>Bacillota</taxon>
        <taxon>Clostridia</taxon>
        <taxon>Peptostreptococcales</taxon>
        <taxon>Natronincolaceae</taxon>
        <taxon>Alkaliphilus</taxon>
    </lineage>
</organism>
<comment type="similarity">
    <text evidence="3 11">Belongs to the CarA family.</text>
</comment>
<evidence type="ECO:0000313" key="13">
    <source>
        <dbReference type="EMBL" id="KAB3530558.1"/>
    </source>
</evidence>
<feature type="active site" description="Nucleophile" evidence="11">
    <location>
        <position position="245"/>
    </location>
</feature>
<evidence type="ECO:0000256" key="7">
    <source>
        <dbReference type="ARBA" id="ARBA00022962"/>
    </source>
</evidence>
<feature type="binding site" evidence="11">
    <location>
        <position position="289"/>
    </location>
    <ligand>
        <name>L-glutamine</name>
        <dbReference type="ChEBI" id="CHEBI:58359"/>
    </ligand>
</feature>
<feature type="binding site" evidence="11">
    <location>
        <position position="45"/>
    </location>
    <ligand>
        <name>L-glutamine</name>
        <dbReference type="ChEBI" id="CHEBI:58359"/>
    </ligand>
</feature>
<protein>
    <recommendedName>
        <fullName evidence="11">Carbamoyl phosphate synthase small chain</fullName>
        <ecNumber evidence="11">6.3.5.5</ecNumber>
    </recommendedName>
    <alternativeName>
        <fullName evidence="11">Carbamoyl phosphate synthetase glutamine chain</fullName>
    </alternativeName>
</protein>
<dbReference type="InterPro" id="IPR017926">
    <property type="entry name" value="GATASE"/>
</dbReference>
<dbReference type="GO" id="GO:0006207">
    <property type="term" value="P:'de novo' pyrimidine nucleobase biosynthetic process"/>
    <property type="evidence" value="ECO:0007669"/>
    <property type="project" value="InterPro"/>
</dbReference>
<dbReference type="PRINTS" id="PR00096">
    <property type="entry name" value="GATASE"/>
</dbReference>
<evidence type="ECO:0000256" key="8">
    <source>
        <dbReference type="ARBA" id="ARBA00022975"/>
    </source>
</evidence>
<comment type="pathway">
    <text evidence="2 11">Amino-acid biosynthesis; L-arginine biosynthesis; carbamoyl phosphate from bicarbonate: step 1/1.</text>
</comment>
<dbReference type="Pfam" id="PF00117">
    <property type="entry name" value="GATase"/>
    <property type="match status" value="1"/>
</dbReference>
<keyword evidence="8 11" id="KW-0665">Pyrimidine biosynthesis</keyword>
<dbReference type="EC" id="6.3.5.5" evidence="11"/>
<dbReference type="Pfam" id="PF00988">
    <property type="entry name" value="CPSase_sm_chain"/>
    <property type="match status" value="1"/>
</dbReference>
<dbReference type="EMBL" id="WBZB01000017">
    <property type="protein sequence ID" value="KAB3530558.1"/>
    <property type="molecule type" value="Genomic_DNA"/>
</dbReference>
<dbReference type="UniPathway" id="UPA00070">
    <property type="reaction ID" value="UER00115"/>
</dbReference>
<comment type="catalytic activity">
    <reaction evidence="10 11">
        <text>L-glutamine + H2O = L-glutamate + NH4(+)</text>
        <dbReference type="Rhea" id="RHEA:15889"/>
        <dbReference type="ChEBI" id="CHEBI:15377"/>
        <dbReference type="ChEBI" id="CHEBI:28938"/>
        <dbReference type="ChEBI" id="CHEBI:29985"/>
        <dbReference type="ChEBI" id="CHEBI:58359"/>
    </reaction>
</comment>
<dbReference type="PANTHER" id="PTHR43418:SF7">
    <property type="entry name" value="CARBAMOYL-PHOSPHATE SYNTHASE SMALL CHAIN"/>
    <property type="match status" value="1"/>
</dbReference>
<dbReference type="InterPro" id="IPR006274">
    <property type="entry name" value="CarbamoylP_synth_ssu"/>
</dbReference>
<comment type="pathway">
    <text evidence="1 11">Pyrimidine metabolism; UMP biosynthesis via de novo pathway; (S)-dihydroorotate from bicarbonate: step 1/3.</text>
</comment>
<comment type="catalytic activity">
    <reaction evidence="9 11">
        <text>hydrogencarbonate + L-glutamine + 2 ATP + H2O = carbamoyl phosphate + L-glutamate + 2 ADP + phosphate + 2 H(+)</text>
        <dbReference type="Rhea" id="RHEA:18633"/>
        <dbReference type="ChEBI" id="CHEBI:15377"/>
        <dbReference type="ChEBI" id="CHEBI:15378"/>
        <dbReference type="ChEBI" id="CHEBI:17544"/>
        <dbReference type="ChEBI" id="CHEBI:29985"/>
        <dbReference type="ChEBI" id="CHEBI:30616"/>
        <dbReference type="ChEBI" id="CHEBI:43474"/>
        <dbReference type="ChEBI" id="CHEBI:58228"/>
        <dbReference type="ChEBI" id="CHEBI:58359"/>
        <dbReference type="ChEBI" id="CHEBI:456216"/>
        <dbReference type="EC" id="6.3.5.5"/>
    </reaction>
</comment>
<evidence type="ECO:0000256" key="6">
    <source>
        <dbReference type="ARBA" id="ARBA00022840"/>
    </source>
</evidence>
<proteinExistence type="inferred from homology"/>
<evidence type="ECO:0000259" key="12">
    <source>
        <dbReference type="SMART" id="SM01097"/>
    </source>
</evidence>
<dbReference type="RefSeq" id="WP_151865631.1">
    <property type="nucleotide sequence ID" value="NZ_WBZB01000017.1"/>
</dbReference>
<feature type="binding site" evidence="11">
    <location>
        <position position="218"/>
    </location>
    <ligand>
        <name>L-glutamine</name>
        <dbReference type="ChEBI" id="CHEBI:58359"/>
    </ligand>
</feature>
<evidence type="ECO:0000256" key="5">
    <source>
        <dbReference type="ARBA" id="ARBA00022741"/>
    </source>
</evidence>
<feature type="binding site" evidence="11">
    <location>
        <position position="249"/>
    </location>
    <ligand>
        <name>L-glutamine</name>
        <dbReference type="ChEBI" id="CHEBI:58359"/>
    </ligand>
</feature>
<dbReference type="SUPFAM" id="SSF52021">
    <property type="entry name" value="Carbamoyl phosphate synthetase, small subunit N-terminal domain"/>
    <property type="match status" value="1"/>
</dbReference>
<dbReference type="PRINTS" id="PR00097">
    <property type="entry name" value="ANTSNTHASEII"/>
</dbReference>